<evidence type="ECO:0000313" key="3">
    <source>
        <dbReference type="Proteomes" id="UP000002640"/>
    </source>
</evidence>
<dbReference type="InParanoid" id="G5A1Q6"/>
<name>G5A1Q6_PHYSP</name>
<dbReference type="GeneID" id="20642438"/>
<dbReference type="KEGG" id="psoj:PHYSODRAFT_304587"/>
<dbReference type="RefSeq" id="XP_009533599.1">
    <property type="nucleotide sequence ID" value="XM_009535304.1"/>
</dbReference>
<dbReference type="EMBL" id="JH159158">
    <property type="protein sequence ID" value="EGZ10854.1"/>
    <property type="molecule type" value="Genomic_DNA"/>
</dbReference>
<gene>
    <name evidence="2" type="ORF">PHYSODRAFT_304587</name>
</gene>
<proteinExistence type="predicted"/>
<sequence>MEAGKVDLTKKFGRRDINRHDVFATAPDSTEFLRAYAWNENKSIKKEIHSGHVRKWECASKLCDWQVTLNKKRPTKSDNTKLALCPEKVWFVSDLELVHSPSCDAVRKCSKKLLVELPGFKSSMVKGLSTARARVAASVKATDNVNVDHRPALVYGAISRAKALMEEEEDNYDKLPAFLRSFARENPGSTPNIASIRSLILSLQATTTFVEYDAVLTEIHERFPVERTIIVNGKQEKQSVAQYLRKIHPSSWTKFGNDKHTPEETSAVKAEWGSVEAFGDGCPLFGGRTTSAVESQNRALLLAEVRDSQGFGAVVLFCNVVAETIAAKKENARNWQSLTNRYGVLRLVPYGKNSASVFHVEDEVASVEDEVASVEDEDALLNNGSRNFTVDLQTALHAQSGSSRTTAGAYKYFHNAYTATSYAQAFQHVSINLPFVPALMPDPNILPPPPHKQAGGSSRTARRDVATREKRIRSTGEPNTPDHSAIRRRKQQSPVSGLQFSLACMIFSAARSELSSQKKRKNYTCSLCGRAERHNAAKCPNRARGTVDDDVRAGVYIVGSCPLELLERRNLVSTTEAQDSNPTILSEYTF</sequence>
<evidence type="ECO:0000256" key="1">
    <source>
        <dbReference type="SAM" id="MobiDB-lite"/>
    </source>
</evidence>
<keyword evidence="3" id="KW-1185">Reference proteome</keyword>
<dbReference type="AlphaFoldDB" id="G5A1Q6"/>
<feature type="compositionally biased region" description="Basic and acidic residues" evidence="1">
    <location>
        <begin position="461"/>
        <end position="474"/>
    </location>
</feature>
<organism evidence="2 3">
    <name type="scientific">Phytophthora sojae (strain P6497)</name>
    <name type="common">Soybean stem and root rot agent</name>
    <name type="synonym">Phytophthora megasperma f. sp. glycines</name>
    <dbReference type="NCBI Taxonomy" id="1094619"/>
    <lineage>
        <taxon>Eukaryota</taxon>
        <taxon>Sar</taxon>
        <taxon>Stramenopiles</taxon>
        <taxon>Oomycota</taxon>
        <taxon>Peronosporomycetes</taxon>
        <taxon>Peronosporales</taxon>
        <taxon>Peronosporaceae</taxon>
        <taxon>Phytophthora</taxon>
    </lineage>
</organism>
<reference evidence="2 3" key="1">
    <citation type="journal article" date="2006" name="Science">
        <title>Phytophthora genome sequences uncover evolutionary origins and mechanisms of pathogenesis.</title>
        <authorList>
            <person name="Tyler B.M."/>
            <person name="Tripathy S."/>
            <person name="Zhang X."/>
            <person name="Dehal P."/>
            <person name="Jiang R.H."/>
            <person name="Aerts A."/>
            <person name="Arredondo F.D."/>
            <person name="Baxter L."/>
            <person name="Bensasson D."/>
            <person name="Beynon J.L."/>
            <person name="Chapman J."/>
            <person name="Damasceno C.M."/>
            <person name="Dorrance A.E."/>
            <person name="Dou D."/>
            <person name="Dickerman A.W."/>
            <person name="Dubchak I.L."/>
            <person name="Garbelotto M."/>
            <person name="Gijzen M."/>
            <person name="Gordon S.G."/>
            <person name="Govers F."/>
            <person name="Grunwald N.J."/>
            <person name="Huang W."/>
            <person name="Ivors K.L."/>
            <person name="Jones R.W."/>
            <person name="Kamoun S."/>
            <person name="Krampis K."/>
            <person name="Lamour K.H."/>
            <person name="Lee M.K."/>
            <person name="McDonald W.H."/>
            <person name="Medina M."/>
            <person name="Meijer H.J."/>
            <person name="Nordberg E.K."/>
            <person name="Maclean D.J."/>
            <person name="Ospina-Giraldo M.D."/>
            <person name="Morris P.F."/>
            <person name="Phuntumart V."/>
            <person name="Putnam N.H."/>
            <person name="Rash S."/>
            <person name="Rose J.K."/>
            <person name="Sakihama Y."/>
            <person name="Salamov A.A."/>
            <person name="Savidor A."/>
            <person name="Scheuring C.F."/>
            <person name="Smith B.M."/>
            <person name="Sobral B.W."/>
            <person name="Terry A."/>
            <person name="Torto-Alalibo T.A."/>
            <person name="Win J."/>
            <person name="Xu Z."/>
            <person name="Zhang H."/>
            <person name="Grigoriev I.V."/>
            <person name="Rokhsar D.S."/>
            <person name="Boore J.L."/>
        </authorList>
    </citation>
    <scope>NUCLEOTIDE SEQUENCE [LARGE SCALE GENOMIC DNA]</scope>
    <source>
        <strain evidence="2 3">P6497</strain>
    </source>
</reference>
<evidence type="ECO:0000313" key="2">
    <source>
        <dbReference type="EMBL" id="EGZ10854.1"/>
    </source>
</evidence>
<feature type="region of interest" description="Disordered" evidence="1">
    <location>
        <begin position="443"/>
        <end position="493"/>
    </location>
</feature>
<dbReference type="Proteomes" id="UP000002640">
    <property type="component" value="Unassembled WGS sequence"/>
</dbReference>
<protein>
    <submittedName>
        <fullName evidence="2">Uncharacterized protein</fullName>
    </submittedName>
</protein>
<accession>G5A1Q6</accession>